<keyword evidence="2 4" id="KW-0378">Hydrolase</keyword>
<dbReference type="Gene3D" id="3.40.50.1000">
    <property type="entry name" value="HAD superfamily/HAD-like"/>
    <property type="match status" value="1"/>
</dbReference>
<dbReference type="EC" id="3.1.3.-" evidence="4"/>
<evidence type="ECO:0000313" key="5">
    <source>
        <dbReference type="Proteomes" id="UP001597063"/>
    </source>
</evidence>
<accession>A0ABW2XP56</accession>
<dbReference type="Gene3D" id="1.20.120.1600">
    <property type="match status" value="1"/>
</dbReference>
<dbReference type="SFLD" id="SFLDG01129">
    <property type="entry name" value="C1.5:_HAD__Beta-PGM__Phosphata"/>
    <property type="match status" value="1"/>
</dbReference>
<keyword evidence="5" id="KW-1185">Reference proteome</keyword>
<evidence type="ECO:0000256" key="2">
    <source>
        <dbReference type="ARBA" id="ARBA00022801"/>
    </source>
</evidence>
<evidence type="ECO:0000256" key="3">
    <source>
        <dbReference type="ARBA" id="ARBA00022842"/>
    </source>
</evidence>
<dbReference type="SUPFAM" id="SSF56784">
    <property type="entry name" value="HAD-like"/>
    <property type="match status" value="1"/>
</dbReference>
<keyword evidence="3" id="KW-0460">Magnesium</keyword>
<sequence length="222" mass="22984">MLFDLDGTLLDHDGASAEAIVRAFPDADPGDLVRRWQAISEAAIDRYVAGGLGLAEQRRARAVALARDLGLGTWDDARADAWFARYLDGYTAAWRPFPDAAPALDALAARGIPLGVVTNGEARQQNAKIAAIGLAGRLPYVLASSEAGCAKPAAEIFHVACAGLGLEPGAVAYVGDRLATDARAAAAAGLTGVWLDRSGRPAEDGLDVARITSLDALPALLA</sequence>
<protein>
    <submittedName>
        <fullName evidence="4">HAD family hydrolase</fullName>
        <ecNumber evidence="4">3.1.3.-</ecNumber>
    </submittedName>
</protein>
<gene>
    <name evidence="4" type="ORF">ACFQZM_24010</name>
</gene>
<dbReference type="SFLD" id="SFLDS00003">
    <property type="entry name" value="Haloacid_Dehalogenase"/>
    <property type="match status" value="1"/>
</dbReference>
<proteinExistence type="predicted"/>
<dbReference type="InterPro" id="IPR023214">
    <property type="entry name" value="HAD_sf"/>
</dbReference>
<dbReference type="EMBL" id="JBHTGP010000013">
    <property type="protein sequence ID" value="MFD0687582.1"/>
    <property type="molecule type" value="Genomic_DNA"/>
</dbReference>
<evidence type="ECO:0000313" key="4">
    <source>
        <dbReference type="EMBL" id="MFD0687582.1"/>
    </source>
</evidence>
<dbReference type="GO" id="GO:0016787">
    <property type="term" value="F:hydrolase activity"/>
    <property type="evidence" value="ECO:0007669"/>
    <property type="project" value="UniProtKB-KW"/>
</dbReference>
<organism evidence="4 5">
    <name type="scientific">Actinomadura fibrosa</name>
    <dbReference type="NCBI Taxonomy" id="111802"/>
    <lineage>
        <taxon>Bacteria</taxon>
        <taxon>Bacillati</taxon>
        <taxon>Actinomycetota</taxon>
        <taxon>Actinomycetes</taxon>
        <taxon>Streptosporangiales</taxon>
        <taxon>Thermomonosporaceae</taxon>
        <taxon>Actinomadura</taxon>
    </lineage>
</organism>
<dbReference type="PANTHER" id="PTHR46470">
    <property type="entry name" value="N-ACYLNEURAMINATE-9-PHOSPHATASE"/>
    <property type="match status" value="1"/>
</dbReference>
<dbReference type="Proteomes" id="UP001597063">
    <property type="component" value="Unassembled WGS sequence"/>
</dbReference>
<dbReference type="InterPro" id="IPR051400">
    <property type="entry name" value="HAD-like_hydrolase"/>
</dbReference>
<dbReference type="RefSeq" id="WP_242619078.1">
    <property type="nucleotide sequence ID" value="NZ_CAACUY010000022.1"/>
</dbReference>
<name>A0ABW2XP56_9ACTN</name>
<dbReference type="NCBIfam" id="TIGR01549">
    <property type="entry name" value="HAD-SF-IA-v1"/>
    <property type="match status" value="1"/>
</dbReference>
<comment type="caution">
    <text evidence="4">The sequence shown here is derived from an EMBL/GenBank/DDBJ whole genome shotgun (WGS) entry which is preliminary data.</text>
</comment>
<reference evidence="5" key="1">
    <citation type="journal article" date="2019" name="Int. J. Syst. Evol. Microbiol.">
        <title>The Global Catalogue of Microorganisms (GCM) 10K type strain sequencing project: providing services to taxonomists for standard genome sequencing and annotation.</title>
        <authorList>
            <consortium name="The Broad Institute Genomics Platform"/>
            <consortium name="The Broad Institute Genome Sequencing Center for Infectious Disease"/>
            <person name="Wu L."/>
            <person name="Ma J."/>
        </authorList>
    </citation>
    <scope>NUCLEOTIDE SEQUENCE [LARGE SCALE GENOMIC DNA]</scope>
    <source>
        <strain evidence="5">JCM 9371</strain>
    </source>
</reference>
<comment type="cofactor">
    <cofactor evidence="1">
        <name>Mg(2+)</name>
        <dbReference type="ChEBI" id="CHEBI:18420"/>
    </cofactor>
</comment>
<evidence type="ECO:0000256" key="1">
    <source>
        <dbReference type="ARBA" id="ARBA00001946"/>
    </source>
</evidence>
<dbReference type="InterPro" id="IPR006439">
    <property type="entry name" value="HAD-SF_hydro_IA"/>
</dbReference>
<dbReference type="Pfam" id="PF00702">
    <property type="entry name" value="Hydrolase"/>
    <property type="match status" value="1"/>
</dbReference>
<dbReference type="InterPro" id="IPR036412">
    <property type="entry name" value="HAD-like_sf"/>
</dbReference>
<dbReference type="PANTHER" id="PTHR46470:SF4">
    <property type="entry name" value="5-AMINO-6-(5-PHOSPHO-D-RIBITYLAMINO)URACIL PHOSPHATASE YIGB"/>
    <property type="match status" value="1"/>
</dbReference>